<gene>
    <name evidence="1" type="ORF">D5S18_18490</name>
</gene>
<keyword evidence="2" id="KW-1185">Reference proteome</keyword>
<comment type="caution">
    <text evidence="1">The sequence shown here is derived from an EMBL/GenBank/DDBJ whole genome shotgun (WGS) entry which is preliminary data.</text>
</comment>
<proteinExistence type="predicted"/>
<evidence type="ECO:0008006" key="3">
    <source>
        <dbReference type="Google" id="ProtNLM"/>
    </source>
</evidence>
<name>A0A3A4KET9_9NOCA</name>
<organism evidence="1 2">
    <name type="scientific">Nocardia panacis</name>
    <dbReference type="NCBI Taxonomy" id="2340916"/>
    <lineage>
        <taxon>Bacteria</taxon>
        <taxon>Bacillati</taxon>
        <taxon>Actinomycetota</taxon>
        <taxon>Actinomycetes</taxon>
        <taxon>Mycobacteriales</taxon>
        <taxon>Nocardiaceae</taxon>
        <taxon>Nocardia</taxon>
    </lineage>
</organism>
<accession>A0A3A4KET9</accession>
<dbReference type="RefSeq" id="WP_120042308.1">
    <property type="nucleotide sequence ID" value="NZ_QZFU01000020.1"/>
</dbReference>
<evidence type="ECO:0000313" key="1">
    <source>
        <dbReference type="EMBL" id="RJO74142.1"/>
    </source>
</evidence>
<dbReference type="EMBL" id="QZFU01000020">
    <property type="protein sequence ID" value="RJO74142.1"/>
    <property type="molecule type" value="Genomic_DNA"/>
</dbReference>
<reference evidence="1 2" key="1">
    <citation type="submission" date="2018-09" db="EMBL/GenBank/DDBJ databases">
        <title>YIM PH21274 draft genome.</title>
        <authorList>
            <person name="Miao C."/>
        </authorList>
    </citation>
    <scope>NUCLEOTIDE SEQUENCE [LARGE SCALE GENOMIC DNA]</scope>
    <source>
        <strain evidence="1 2">YIM PH 21724</strain>
    </source>
</reference>
<dbReference type="Proteomes" id="UP000266677">
    <property type="component" value="Unassembled WGS sequence"/>
</dbReference>
<protein>
    <recommendedName>
        <fullName evidence="3">PD-(D/E)XK endonuclease-like domain-containing protein</fullName>
    </recommendedName>
</protein>
<sequence length="280" mass="30992">MTTFVPPIRRKAAGRNHYYVDGTGARMPGVTTILGNGLPKKALIDWAANATADAAVNNWDELGDMPVAARLAKLKKARYEDRDAAAKRGTEVHALAEHLVRGERIPVPTELRGHVEAYVRFLDEWDVEPVLVEFVVASYRYGYAGTADLIADLTMPDGQVVRWLLDIKTTRSGVFGETALQLAAYRYADIYIDTTTPEMHGPLGIEEPMLPVQATGVVHVRADGYSLVPVTAGEQQLTDFRYVQQVGRFDAESRDLIGEPLTPLDPNGERARIVYERTSR</sequence>
<dbReference type="AlphaFoldDB" id="A0A3A4KET9"/>
<dbReference type="OrthoDB" id="3398267at2"/>
<evidence type="ECO:0000313" key="2">
    <source>
        <dbReference type="Proteomes" id="UP000266677"/>
    </source>
</evidence>